<dbReference type="OrthoDB" id="34294at2"/>
<dbReference type="AlphaFoldDB" id="A0A3R9P1U9"/>
<gene>
    <name evidence="5" type="ORF">EDE15_4842</name>
</gene>
<keyword evidence="2" id="KW-0238">DNA-binding</keyword>
<dbReference type="Pfam" id="PF13404">
    <property type="entry name" value="HTH_AsnC-type"/>
    <property type="match status" value="1"/>
</dbReference>
<dbReference type="EMBL" id="RSDW01000001">
    <property type="protein sequence ID" value="RSL19190.1"/>
    <property type="molecule type" value="Genomic_DNA"/>
</dbReference>
<proteinExistence type="predicted"/>
<dbReference type="Pfam" id="PF01037">
    <property type="entry name" value="AsnC_trans_reg"/>
    <property type="match status" value="1"/>
</dbReference>
<dbReference type="InterPro" id="IPR019888">
    <property type="entry name" value="Tscrpt_reg_AsnC-like"/>
</dbReference>
<dbReference type="SUPFAM" id="SSF46785">
    <property type="entry name" value="Winged helix' DNA-binding domain"/>
    <property type="match status" value="1"/>
</dbReference>
<feature type="domain" description="HTH asnC-type" evidence="4">
    <location>
        <begin position="7"/>
        <end position="68"/>
    </location>
</feature>
<dbReference type="InterPro" id="IPR019887">
    <property type="entry name" value="Tscrpt_reg_AsnC/Lrp_C"/>
</dbReference>
<dbReference type="PRINTS" id="PR00033">
    <property type="entry name" value="HTHASNC"/>
</dbReference>
<dbReference type="InterPro" id="IPR036388">
    <property type="entry name" value="WH-like_DNA-bd_sf"/>
</dbReference>
<dbReference type="PANTHER" id="PTHR30154">
    <property type="entry name" value="LEUCINE-RESPONSIVE REGULATORY PROTEIN"/>
    <property type="match status" value="1"/>
</dbReference>
<dbReference type="SMART" id="SM00344">
    <property type="entry name" value="HTH_ASNC"/>
    <property type="match status" value="1"/>
</dbReference>
<dbReference type="InterPro" id="IPR000485">
    <property type="entry name" value="AsnC-type_HTH_dom"/>
</dbReference>
<comment type="caution">
    <text evidence="5">The sequence shown here is derived from an EMBL/GenBank/DDBJ whole genome shotgun (WGS) entry which is preliminary data.</text>
</comment>
<dbReference type="PANTHER" id="PTHR30154:SF53">
    <property type="entry name" value="HTH-TYPE TRANSCRIPTIONAL REGULATOR LRPC"/>
    <property type="match status" value="1"/>
</dbReference>
<evidence type="ECO:0000313" key="5">
    <source>
        <dbReference type="EMBL" id="RSL19190.1"/>
    </source>
</evidence>
<dbReference type="InterPro" id="IPR011008">
    <property type="entry name" value="Dimeric_a/b-barrel"/>
</dbReference>
<dbReference type="GO" id="GO:0043200">
    <property type="term" value="P:response to amino acid"/>
    <property type="evidence" value="ECO:0007669"/>
    <property type="project" value="TreeGrafter"/>
</dbReference>
<name>A0A3R9P1U9_9BACT</name>
<dbReference type="InterPro" id="IPR036390">
    <property type="entry name" value="WH_DNA-bd_sf"/>
</dbReference>
<evidence type="ECO:0000256" key="1">
    <source>
        <dbReference type="ARBA" id="ARBA00023015"/>
    </source>
</evidence>
<dbReference type="Gene3D" id="1.10.10.10">
    <property type="entry name" value="Winged helix-like DNA-binding domain superfamily/Winged helix DNA-binding domain"/>
    <property type="match status" value="1"/>
</dbReference>
<dbReference type="RefSeq" id="WP_125487459.1">
    <property type="nucleotide sequence ID" value="NZ_RSDW01000001.1"/>
</dbReference>
<dbReference type="Gene3D" id="3.30.70.920">
    <property type="match status" value="1"/>
</dbReference>
<protein>
    <submittedName>
        <fullName evidence="5">AsnC family transcriptional regulator</fullName>
    </submittedName>
</protein>
<evidence type="ECO:0000313" key="6">
    <source>
        <dbReference type="Proteomes" id="UP000269669"/>
    </source>
</evidence>
<dbReference type="GO" id="GO:0043565">
    <property type="term" value="F:sequence-specific DNA binding"/>
    <property type="evidence" value="ECO:0007669"/>
    <property type="project" value="InterPro"/>
</dbReference>
<organism evidence="5 6">
    <name type="scientific">Edaphobacter aggregans</name>
    <dbReference type="NCBI Taxonomy" id="570835"/>
    <lineage>
        <taxon>Bacteria</taxon>
        <taxon>Pseudomonadati</taxon>
        <taxon>Acidobacteriota</taxon>
        <taxon>Terriglobia</taxon>
        <taxon>Terriglobales</taxon>
        <taxon>Acidobacteriaceae</taxon>
        <taxon>Edaphobacter</taxon>
    </lineage>
</organism>
<sequence length="165" mass="18380">MPSAHALDSIDYNIVRALASDARISYAELGRKVGLSPSAVAERVRQLETAKAVLGYRALLDEKAFGYNVIAFIRLTCDNTHYRPFLKFLPTLDAVRECHHITGGDAFLIKVVLSSIDQLEPLIERLLPYGMPTTSMVLSTPIYRQQEAWLMKNAGFPAQSAKKRS</sequence>
<dbReference type="GO" id="GO:0005829">
    <property type="term" value="C:cytosol"/>
    <property type="evidence" value="ECO:0007669"/>
    <property type="project" value="TreeGrafter"/>
</dbReference>
<keyword evidence="1" id="KW-0805">Transcription regulation</keyword>
<dbReference type="PROSITE" id="PS50956">
    <property type="entry name" value="HTH_ASNC_2"/>
    <property type="match status" value="1"/>
</dbReference>
<evidence type="ECO:0000259" key="4">
    <source>
        <dbReference type="PROSITE" id="PS50956"/>
    </source>
</evidence>
<evidence type="ECO:0000256" key="2">
    <source>
        <dbReference type="ARBA" id="ARBA00023125"/>
    </source>
</evidence>
<dbReference type="Proteomes" id="UP000269669">
    <property type="component" value="Unassembled WGS sequence"/>
</dbReference>
<reference evidence="5 6" key="1">
    <citation type="submission" date="2018-12" db="EMBL/GenBank/DDBJ databases">
        <title>Sequencing of bacterial isolates from soil warming experiment in Harvard Forest, Massachusetts, USA.</title>
        <authorList>
            <person name="Deangelis K."/>
        </authorList>
    </citation>
    <scope>NUCLEOTIDE SEQUENCE [LARGE SCALE GENOMIC DNA]</scope>
    <source>
        <strain evidence="5 6">EB153</strain>
    </source>
</reference>
<accession>A0A3R9P1U9</accession>
<dbReference type="SUPFAM" id="SSF54909">
    <property type="entry name" value="Dimeric alpha+beta barrel"/>
    <property type="match status" value="1"/>
</dbReference>
<keyword evidence="3" id="KW-0804">Transcription</keyword>
<evidence type="ECO:0000256" key="3">
    <source>
        <dbReference type="ARBA" id="ARBA00023163"/>
    </source>
</evidence>
<keyword evidence="6" id="KW-1185">Reference proteome</keyword>